<gene>
    <name evidence="13" type="ORF">AMON00008_LOCUS54194</name>
</gene>
<feature type="transmembrane region" description="Helical" evidence="11">
    <location>
        <begin position="1143"/>
        <end position="1161"/>
    </location>
</feature>
<keyword evidence="4 12" id="KW-0732">Signal</keyword>
<dbReference type="PANTHER" id="PTHR48052">
    <property type="entry name" value="UNNAMED PRODUCT"/>
    <property type="match status" value="1"/>
</dbReference>
<reference evidence="13" key="1">
    <citation type="submission" date="2021-01" db="EMBL/GenBank/DDBJ databases">
        <authorList>
            <person name="Corre E."/>
            <person name="Pelletier E."/>
            <person name="Niang G."/>
            <person name="Scheremetjew M."/>
            <person name="Finn R."/>
            <person name="Kale V."/>
            <person name="Holt S."/>
            <person name="Cochrane G."/>
            <person name="Meng A."/>
            <person name="Brown T."/>
            <person name="Cohen L."/>
        </authorList>
    </citation>
    <scope>NUCLEOTIDE SEQUENCE</scope>
    <source>
        <strain evidence="13">CCMP3105</strain>
    </source>
</reference>
<keyword evidence="7" id="KW-0675">Receptor</keyword>
<name>A0A7S4VLG2_9DINO</name>
<dbReference type="InterPro" id="IPR032675">
    <property type="entry name" value="LRR_dom_sf"/>
</dbReference>
<dbReference type="SUPFAM" id="SSF57184">
    <property type="entry name" value="Growth factor receptor domain"/>
    <property type="match status" value="1"/>
</dbReference>
<keyword evidence="2" id="KW-1003">Cell membrane</keyword>
<evidence type="ECO:0000256" key="11">
    <source>
        <dbReference type="SAM" id="Phobius"/>
    </source>
</evidence>
<evidence type="ECO:0000313" key="13">
    <source>
        <dbReference type="EMBL" id="CAE4652660.1"/>
    </source>
</evidence>
<feature type="transmembrane region" description="Helical" evidence="11">
    <location>
        <begin position="1219"/>
        <end position="1242"/>
    </location>
</feature>
<accession>A0A7S4VLG2</accession>
<dbReference type="GO" id="GO:0012505">
    <property type="term" value="C:endomembrane system"/>
    <property type="evidence" value="ECO:0007669"/>
    <property type="project" value="UniProtKB-SubCell"/>
</dbReference>
<keyword evidence="8" id="KW-0325">Glycoprotein</keyword>
<evidence type="ECO:0008006" key="14">
    <source>
        <dbReference type="Google" id="ProtNLM"/>
    </source>
</evidence>
<dbReference type="PANTHER" id="PTHR48052:SF81">
    <property type="entry name" value="LEUCINE-RICH REPEAT-CONTAINING N-TERMINAL PLANT-TYPE DOMAIN-CONTAINING PROTEIN"/>
    <property type="match status" value="1"/>
</dbReference>
<dbReference type="CDD" id="cd00185">
    <property type="entry name" value="TNFRSF"/>
    <property type="match status" value="1"/>
</dbReference>
<evidence type="ECO:0000256" key="12">
    <source>
        <dbReference type="SAM" id="SignalP"/>
    </source>
</evidence>
<dbReference type="Gene3D" id="3.80.10.10">
    <property type="entry name" value="Ribonuclease Inhibitor"/>
    <property type="match status" value="1"/>
</dbReference>
<evidence type="ECO:0000256" key="3">
    <source>
        <dbReference type="ARBA" id="ARBA00022692"/>
    </source>
</evidence>
<keyword evidence="3 11" id="KW-0812">Transmembrane</keyword>
<feature type="region of interest" description="Disordered" evidence="10">
    <location>
        <begin position="1328"/>
        <end position="1387"/>
    </location>
</feature>
<dbReference type="InterPro" id="IPR009030">
    <property type="entry name" value="Growth_fac_rcpt_cys_sf"/>
</dbReference>
<feature type="compositionally biased region" description="Basic and acidic residues" evidence="10">
    <location>
        <begin position="1360"/>
        <end position="1369"/>
    </location>
</feature>
<comment type="subcellular location">
    <subcellularLocation>
        <location evidence="1">Cell membrane</location>
    </subcellularLocation>
    <subcellularLocation>
        <location evidence="9">Endomembrane system</location>
        <topology evidence="9">Single-pass membrane protein</topology>
    </subcellularLocation>
</comment>
<feature type="chain" id="PRO_5031145510" description="EGF-like domain-containing protein" evidence="12">
    <location>
        <begin position="20"/>
        <end position="1387"/>
    </location>
</feature>
<proteinExistence type="predicted"/>
<evidence type="ECO:0000256" key="10">
    <source>
        <dbReference type="SAM" id="MobiDB-lite"/>
    </source>
</evidence>
<evidence type="ECO:0000256" key="9">
    <source>
        <dbReference type="ARBA" id="ARBA00037847"/>
    </source>
</evidence>
<evidence type="ECO:0000256" key="5">
    <source>
        <dbReference type="ARBA" id="ARBA00022989"/>
    </source>
</evidence>
<evidence type="ECO:0000256" key="1">
    <source>
        <dbReference type="ARBA" id="ARBA00004236"/>
    </source>
</evidence>
<dbReference type="Gene3D" id="2.10.50.10">
    <property type="entry name" value="Tumor Necrosis Factor Receptor, subunit A, domain 2"/>
    <property type="match status" value="1"/>
</dbReference>
<protein>
    <recommendedName>
        <fullName evidence="14">EGF-like domain-containing protein</fullName>
    </recommendedName>
</protein>
<dbReference type="EMBL" id="HBNR01076270">
    <property type="protein sequence ID" value="CAE4652660.1"/>
    <property type="molecule type" value="Transcribed_RNA"/>
</dbReference>
<keyword evidence="6 11" id="KW-0472">Membrane</keyword>
<feature type="transmembrane region" description="Helical" evidence="11">
    <location>
        <begin position="1119"/>
        <end position="1137"/>
    </location>
</feature>
<evidence type="ECO:0000256" key="7">
    <source>
        <dbReference type="ARBA" id="ARBA00023170"/>
    </source>
</evidence>
<evidence type="ECO:0000256" key="4">
    <source>
        <dbReference type="ARBA" id="ARBA00022729"/>
    </source>
</evidence>
<evidence type="ECO:0000256" key="6">
    <source>
        <dbReference type="ARBA" id="ARBA00023136"/>
    </source>
</evidence>
<sequence length="1387" mass="149913">MVHAGVMAAVLLAPALAAAALWGDPCRDDLHALADITGSCYSCGHVLLGYLPGYDCTNLGHICSRSCGLCGTFPSPDCTPEEIRENKRVLCRLFRDLFPAWPCPAEANATWQEHRPDGSGSYVANGTRDLCSSSYGTGCDRCGAVHTLSLGVGGRLNPKGRISEVVLALKRLQILILRFSPGSSKSQLPAGRHFGELPDLGTLYLQNSWTGPFSQLEGLASVSSLWSIDSFTGDLSSLFADVAPTKLTCLSVESPGDVTGHVPSSICQPSLAQVNLQVGAGLQGAVPACLLNCTSLTRIDIRGGVSGSAEPLFGSPVLRTVRVTGSRLSGSLPLAMGRSAKLREVSIPDAQLEGTVPDLSAAGLEVLDLSGNRLTGAGRLTGTQLRVHLGRNRIARWPSAWHELHGVELLDLEGNPLAEWPSAGVYDRSFFSRTSILVWQMPPEQPRFTWPEMEELRVSGCPLDVPARTFLSSLAYLNLRRVFAENCSLYGDVPQEANHLTPVLNLSDRSSIVRSGFKDLLEIKLNYNHIDGVSGGPWLIVKEVQLKGNQLMDMDDRWYRGDVASVSLEGNPDLQAPVGQPGAVCPKGGGGLWADPLDFRDVEESFACTSLCTRSFSVTMDYRVNSSVLCRCRAGFAGRGTSCAPCARDHWASENFRECQRCPANSSTVSPVTGTPVPRASDMRDCFCDPGFFMNRSVDTAACVRCPQYPFRTTGAAGSTSASQCHCNPAYQGLQTVGQVCGCEDGEYMDHVAMRCTRCKEGENCVWGFQRSRSLEPPPVKAGYWAARPAPDPVLGYYAGFAGNDVWRCTGSKACGPGGVCARGRVGRACSLCAPGKFGSKEGECSECPGSPETHRWALALALLAMVPVPLFIHCALEASSEARGLLLTFRSLKISLKQVTKQTQVLTIVSTFRVQWPPLARSFYDIAAMMSLNVSSIFTGAACLEGQQRQSATLEMAFRWCAPVAVFVVTSLAIPLSRVVAAGAKRFLPQRLLARLPVEPGAIAMSPWDVVRVAVFTFVLYYASLLESAAMVLACTLSPNDQMAVAAFPHLDCAASDSEFLSLALASAAFIVIALGGLFSVTAVAANRTLRAYATSNFQDLGWWGFLFDDYRLGKWQWALFMMLKDVALVTIGMTLVRAGVFQLLATASFASAYCLFVLVDKPFVDSSNTIMEVWNGLSLALICFYSAGMGYESSPGLADVTELYADGTEGAAYRARALGMFLVQFMAIVGPVSIISWQLLGASSHWRRLLPPRLRPRTAEQDDEWKKMFLSSPMLKDNGLEFETVLERFDPVDLATFRELMSNSLATVGVIRTSHWSLRHQISTIARTNSRPDGPESCPSVNVSERPTDDSALPSSPPREKPERPDTSEPEQPAEAVEGSRLDFI</sequence>
<feature type="transmembrane region" description="Helical" evidence="11">
    <location>
        <begin position="1061"/>
        <end position="1087"/>
    </location>
</feature>
<feature type="signal peptide" evidence="12">
    <location>
        <begin position="1"/>
        <end position="19"/>
    </location>
</feature>
<keyword evidence="5 11" id="KW-1133">Transmembrane helix</keyword>
<dbReference type="SUPFAM" id="SSF52058">
    <property type="entry name" value="L domain-like"/>
    <property type="match status" value="1"/>
</dbReference>
<organism evidence="13">
    <name type="scientific">Alexandrium monilatum</name>
    <dbReference type="NCBI Taxonomy" id="311494"/>
    <lineage>
        <taxon>Eukaryota</taxon>
        <taxon>Sar</taxon>
        <taxon>Alveolata</taxon>
        <taxon>Dinophyceae</taxon>
        <taxon>Gonyaulacales</taxon>
        <taxon>Pyrocystaceae</taxon>
        <taxon>Alexandrium</taxon>
    </lineage>
</organism>
<evidence type="ECO:0000256" key="8">
    <source>
        <dbReference type="ARBA" id="ARBA00023180"/>
    </source>
</evidence>
<dbReference type="GO" id="GO:0005886">
    <property type="term" value="C:plasma membrane"/>
    <property type="evidence" value="ECO:0007669"/>
    <property type="project" value="UniProtKB-SubCell"/>
</dbReference>
<evidence type="ECO:0000256" key="2">
    <source>
        <dbReference type="ARBA" id="ARBA00022475"/>
    </source>
</evidence>
<feature type="transmembrane region" description="Helical" evidence="11">
    <location>
        <begin position="963"/>
        <end position="982"/>
    </location>
</feature>